<protein>
    <submittedName>
        <fullName evidence="1">Uncharacterized protein</fullName>
    </submittedName>
</protein>
<gene>
    <name evidence="1" type="ORF">HANVADRAFT_53683</name>
</gene>
<sequence length="276" mass="32358">MFFQSIFSKYRNIAMKNSFKHSYSTTTTSSSSSSAGPKYGKTLNNVKQGVFSRVKAMGKKYRNFIIFSGMLQVAAVLADDNKDLHKRYKMKMEKYDEIMSESMKYGPAYWDKVDIEKEFKPIDNLFKEKDERRNLFTGFYKIRDFFANVKNKNKYIEEYKTRELERQENGHILTEKQKQLFEGDNEKLWQDFMKQANSDITDKSKTVEQTNDSMNLTKSELVKGERLPVEIKDLMEKEKKLATYYYDAPIVRVDNGEVGKFAEAPSSSENNLKKFI</sequence>
<name>A0A1B7TAN0_9ASCO</name>
<reference evidence="2" key="1">
    <citation type="journal article" date="2016" name="Proc. Natl. Acad. Sci. U.S.A.">
        <title>Comparative genomics of biotechnologically important yeasts.</title>
        <authorList>
            <person name="Riley R."/>
            <person name="Haridas S."/>
            <person name="Wolfe K.H."/>
            <person name="Lopes M.R."/>
            <person name="Hittinger C.T."/>
            <person name="Goeker M."/>
            <person name="Salamov A.A."/>
            <person name="Wisecaver J.H."/>
            <person name="Long T.M."/>
            <person name="Calvey C.H."/>
            <person name="Aerts A.L."/>
            <person name="Barry K.W."/>
            <person name="Choi C."/>
            <person name="Clum A."/>
            <person name="Coughlan A.Y."/>
            <person name="Deshpande S."/>
            <person name="Douglass A.P."/>
            <person name="Hanson S.J."/>
            <person name="Klenk H.-P."/>
            <person name="LaButti K.M."/>
            <person name="Lapidus A."/>
            <person name="Lindquist E.A."/>
            <person name="Lipzen A.M."/>
            <person name="Meier-Kolthoff J.P."/>
            <person name="Ohm R.A."/>
            <person name="Otillar R.P."/>
            <person name="Pangilinan J.L."/>
            <person name="Peng Y."/>
            <person name="Rokas A."/>
            <person name="Rosa C.A."/>
            <person name="Scheuner C."/>
            <person name="Sibirny A.A."/>
            <person name="Slot J.C."/>
            <person name="Stielow J.B."/>
            <person name="Sun H."/>
            <person name="Kurtzman C.P."/>
            <person name="Blackwell M."/>
            <person name="Grigoriev I.V."/>
            <person name="Jeffries T.W."/>
        </authorList>
    </citation>
    <scope>NUCLEOTIDE SEQUENCE [LARGE SCALE GENOMIC DNA]</scope>
    <source>
        <strain evidence="2">NRRL Y-1626</strain>
    </source>
</reference>
<evidence type="ECO:0000313" key="1">
    <source>
        <dbReference type="EMBL" id="OBA25767.1"/>
    </source>
</evidence>
<accession>A0A1B7TAN0</accession>
<dbReference type="OrthoDB" id="3972644at2759"/>
<dbReference type="EMBL" id="LXPE01000046">
    <property type="protein sequence ID" value="OBA25767.1"/>
    <property type="molecule type" value="Genomic_DNA"/>
</dbReference>
<evidence type="ECO:0000313" key="2">
    <source>
        <dbReference type="Proteomes" id="UP000092321"/>
    </source>
</evidence>
<comment type="caution">
    <text evidence="1">The sequence shown here is derived from an EMBL/GenBank/DDBJ whole genome shotgun (WGS) entry which is preliminary data.</text>
</comment>
<keyword evidence="2" id="KW-1185">Reference proteome</keyword>
<proteinExistence type="predicted"/>
<organism evidence="1 2">
    <name type="scientific">Hanseniaspora valbyensis NRRL Y-1626</name>
    <dbReference type="NCBI Taxonomy" id="766949"/>
    <lineage>
        <taxon>Eukaryota</taxon>
        <taxon>Fungi</taxon>
        <taxon>Dikarya</taxon>
        <taxon>Ascomycota</taxon>
        <taxon>Saccharomycotina</taxon>
        <taxon>Saccharomycetes</taxon>
        <taxon>Saccharomycodales</taxon>
        <taxon>Saccharomycodaceae</taxon>
        <taxon>Hanseniaspora</taxon>
    </lineage>
</organism>
<dbReference type="AlphaFoldDB" id="A0A1B7TAN0"/>
<dbReference type="Proteomes" id="UP000092321">
    <property type="component" value="Unassembled WGS sequence"/>
</dbReference>